<protein>
    <recommendedName>
        <fullName evidence="4">F-BAR domain-containing protein</fullName>
    </recommendedName>
</protein>
<reference evidence="2 3" key="1">
    <citation type="submission" date="2024-01" db="EMBL/GenBank/DDBJ databases">
        <title>Comparative genomics of Cryptococcus and Kwoniella reveals pathogenesis evolution and contrasting modes of karyotype evolution via chromosome fusion or intercentromeric recombination.</title>
        <authorList>
            <person name="Coelho M.A."/>
            <person name="David-Palma M."/>
            <person name="Shea T."/>
            <person name="Bowers K."/>
            <person name="McGinley-Smith S."/>
            <person name="Mohammad A.W."/>
            <person name="Gnirke A."/>
            <person name="Yurkov A.M."/>
            <person name="Nowrousian M."/>
            <person name="Sun S."/>
            <person name="Cuomo C.A."/>
            <person name="Heitman J."/>
        </authorList>
    </citation>
    <scope>NUCLEOTIDE SEQUENCE [LARGE SCALE GENOMIC DNA]</scope>
    <source>
        <strain evidence="2">CBS 11374</strain>
    </source>
</reference>
<accession>A0ABZ1CWI9</accession>
<dbReference type="RefSeq" id="XP_062790863.1">
    <property type="nucleotide sequence ID" value="XM_062934812.1"/>
</dbReference>
<feature type="compositionally biased region" description="Basic and acidic residues" evidence="1">
    <location>
        <begin position="246"/>
        <end position="267"/>
    </location>
</feature>
<dbReference type="Proteomes" id="UP001329825">
    <property type="component" value="Chromosome 4"/>
</dbReference>
<organism evidence="2 3">
    <name type="scientific">Kwoniella shivajii</name>
    <dbReference type="NCBI Taxonomy" id="564305"/>
    <lineage>
        <taxon>Eukaryota</taxon>
        <taxon>Fungi</taxon>
        <taxon>Dikarya</taxon>
        <taxon>Basidiomycota</taxon>
        <taxon>Agaricomycotina</taxon>
        <taxon>Tremellomycetes</taxon>
        <taxon>Tremellales</taxon>
        <taxon>Cryptococcaceae</taxon>
        <taxon>Kwoniella</taxon>
    </lineage>
</organism>
<sequence length="287" mass="33071">MSDTDYIDIGQLEANASNAFIELKNSDTELDRANRALNFKYYEWTKGTIDDNIITERHKLEEQADVLKTSRANHLVRYREAVGKAEYQAKTCGQNIVDFNKKDRELASLGTRLDIQERVRAEWKELFDNRTEYKTYVKTALNTGTQSAKEYIQQSEDLQSKFLNRESSTQGSWPPDMIMKKKEHDESVTKITQLISSFSPTSQLRKTLKIEVDTWNSICGKAQFQEKRLRMLCPVGSLPPSSESGSDSRDHTTPTKTDHSDNTHENSEPDWSIGGHYSEKLVDWWNM</sequence>
<dbReference type="GeneID" id="87955207"/>
<feature type="compositionally biased region" description="Low complexity" evidence="1">
    <location>
        <begin position="236"/>
        <end position="245"/>
    </location>
</feature>
<evidence type="ECO:0008006" key="4">
    <source>
        <dbReference type="Google" id="ProtNLM"/>
    </source>
</evidence>
<proteinExistence type="predicted"/>
<evidence type="ECO:0000256" key="1">
    <source>
        <dbReference type="SAM" id="MobiDB-lite"/>
    </source>
</evidence>
<feature type="region of interest" description="Disordered" evidence="1">
    <location>
        <begin position="235"/>
        <end position="274"/>
    </location>
</feature>
<keyword evidence="3" id="KW-1185">Reference proteome</keyword>
<dbReference type="EMBL" id="CP141884">
    <property type="protein sequence ID" value="WRT66123.1"/>
    <property type="molecule type" value="Genomic_DNA"/>
</dbReference>
<evidence type="ECO:0000313" key="3">
    <source>
        <dbReference type="Proteomes" id="UP001329825"/>
    </source>
</evidence>
<name>A0ABZ1CWI9_9TREE</name>
<gene>
    <name evidence="2" type="ORF">IL334_003076</name>
</gene>
<evidence type="ECO:0000313" key="2">
    <source>
        <dbReference type="EMBL" id="WRT66123.1"/>
    </source>
</evidence>